<dbReference type="InterPro" id="IPR032808">
    <property type="entry name" value="DoxX"/>
</dbReference>
<proteinExistence type="inferred from homology"/>
<evidence type="ECO:0000256" key="6">
    <source>
        <dbReference type="ARBA" id="ARBA00023136"/>
    </source>
</evidence>
<protein>
    <recommendedName>
        <fullName evidence="10">DoxX family protein</fullName>
    </recommendedName>
</protein>
<evidence type="ECO:0000256" key="4">
    <source>
        <dbReference type="ARBA" id="ARBA00022692"/>
    </source>
</evidence>
<feature type="transmembrane region" description="Helical" evidence="7">
    <location>
        <begin position="21"/>
        <end position="41"/>
    </location>
</feature>
<dbReference type="PANTHER" id="PTHR33452:SF1">
    <property type="entry name" value="INNER MEMBRANE PROTEIN YPHA-RELATED"/>
    <property type="match status" value="1"/>
</dbReference>
<evidence type="ECO:0008006" key="10">
    <source>
        <dbReference type="Google" id="ProtNLM"/>
    </source>
</evidence>
<dbReference type="Proteomes" id="UP000628017">
    <property type="component" value="Unassembled WGS sequence"/>
</dbReference>
<evidence type="ECO:0000313" key="9">
    <source>
        <dbReference type="Proteomes" id="UP000628017"/>
    </source>
</evidence>
<dbReference type="InterPro" id="IPR051907">
    <property type="entry name" value="DoxX-like_oxidoreductase"/>
</dbReference>
<evidence type="ECO:0000313" key="8">
    <source>
        <dbReference type="EMBL" id="GGA24932.1"/>
    </source>
</evidence>
<dbReference type="AlphaFoldDB" id="A0A916VRN3"/>
<dbReference type="RefSeq" id="WP_188676360.1">
    <property type="nucleotide sequence ID" value="NZ_BMKA01000003.1"/>
</dbReference>
<evidence type="ECO:0000256" key="2">
    <source>
        <dbReference type="ARBA" id="ARBA00006679"/>
    </source>
</evidence>
<keyword evidence="9" id="KW-1185">Reference proteome</keyword>
<evidence type="ECO:0000256" key="5">
    <source>
        <dbReference type="ARBA" id="ARBA00022989"/>
    </source>
</evidence>
<feature type="transmembrane region" description="Helical" evidence="7">
    <location>
        <begin position="154"/>
        <end position="174"/>
    </location>
</feature>
<dbReference type="PANTHER" id="PTHR33452">
    <property type="entry name" value="OXIDOREDUCTASE CATD-RELATED"/>
    <property type="match status" value="1"/>
</dbReference>
<evidence type="ECO:0000256" key="7">
    <source>
        <dbReference type="SAM" id="Phobius"/>
    </source>
</evidence>
<keyword evidence="6 7" id="KW-0472">Membrane</keyword>
<gene>
    <name evidence="8" type="ORF">GCM10011498_27450</name>
</gene>
<keyword evidence="4 7" id="KW-0812">Transmembrane</keyword>
<sequence length="184" mass="20133">MTAAISFYHTLMASVLRALEGWFLPTLARFSFAAVLLFYFWNSAFTKTGAGFFGFLSPTENAYIQIFPKKFEAAGYDISQMGAFEWLVAVAGTTAEFLLPFLILIGLFTRLAALGMVGFVVVQSLVDIYGHGVGGATLGAWFDGPSNSLILDQRLIWILLLAVLFVKGAGPISLDRLLRRTTET</sequence>
<dbReference type="GO" id="GO:0005886">
    <property type="term" value="C:plasma membrane"/>
    <property type="evidence" value="ECO:0007669"/>
    <property type="project" value="UniProtKB-SubCell"/>
</dbReference>
<keyword evidence="3" id="KW-1003">Cell membrane</keyword>
<dbReference type="Pfam" id="PF07681">
    <property type="entry name" value="DoxX"/>
    <property type="match status" value="1"/>
</dbReference>
<feature type="transmembrane region" description="Helical" evidence="7">
    <location>
        <begin position="86"/>
        <end position="108"/>
    </location>
</feature>
<reference evidence="8" key="1">
    <citation type="journal article" date="2014" name="Int. J. Syst. Evol. Microbiol.">
        <title>Complete genome sequence of Corynebacterium casei LMG S-19264T (=DSM 44701T), isolated from a smear-ripened cheese.</title>
        <authorList>
            <consortium name="US DOE Joint Genome Institute (JGI-PGF)"/>
            <person name="Walter F."/>
            <person name="Albersmeier A."/>
            <person name="Kalinowski J."/>
            <person name="Ruckert C."/>
        </authorList>
    </citation>
    <scope>NUCLEOTIDE SEQUENCE</scope>
    <source>
        <strain evidence="8">CGMCC 1.15880</strain>
    </source>
</reference>
<comment type="similarity">
    <text evidence="2">Belongs to the DoxX family.</text>
</comment>
<organism evidence="8 9">
    <name type="scientific">Neptunicoccus cionae</name>
    <dbReference type="NCBI Taxonomy" id="2035344"/>
    <lineage>
        <taxon>Bacteria</taxon>
        <taxon>Pseudomonadati</taxon>
        <taxon>Pseudomonadota</taxon>
        <taxon>Alphaproteobacteria</taxon>
        <taxon>Rhodobacterales</taxon>
        <taxon>Paracoccaceae</taxon>
        <taxon>Neptunicoccus</taxon>
    </lineage>
</organism>
<dbReference type="EMBL" id="BMKA01000003">
    <property type="protein sequence ID" value="GGA24932.1"/>
    <property type="molecule type" value="Genomic_DNA"/>
</dbReference>
<keyword evidence="5 7" id="KW-1133">Transmembrane helix</keyword>
<feature type="transmembrane region" description="Helical" evidence="7">
    <location>
        <begin position="120"/>
        <end position="142"/>
    </location>
</feature>
<comment type="caution">
    <text evidence="8">The sequence shown here is derived from an EMBL/GenBank/DDBJ whole genome shotgun (WGS) entry which is preliminary data.</text>
</comment>
<accession>A0A916VRN3</accession>
<evidence type="ECO:0000256" key="3">
    <source>
        <dbReference type="ARBA" id="ARBA00022475"/>
    </source>
</evidence>
<name>A0A916VRN3_9RHOB</name>
<comment type="subcellular location">
    <subcellularLocation>
        <location evidence="1">Cell membrane</location>
        <topology evidence="1">Multi-pass membrane protein</topology>
    </subcellularLocation>
</comment>
<evidence type="ECO:0000256" key="1">
    <source>
        <dbReference type="ARBA" id="ARBA00004651"/>
    </source>
</evidence>
<reference evidence="8" key="2">
    <citation type="submission" date="2020-09" db="EMBL/GenBank/DDBJ databases">
        <authorList>
            <person name="Sun Q."/>
            <person name="Zhou Y."/>
        </authorList>
    </citation>
    <scope>NUCLEOTIDE SEQUENCE</scope>
    <source>
        <strain evidence="8">CGMCC 1.15880</strain>
    </source>
</reference>